<dbReference type="InterPro" id="IPR050109">
    <property type="entry name" value="HTH-type_TetR-like_transc_reg"/>
</dbReference>
<dbReference type="PANTHER" id="PTHR30055">
    <property type="entry name" value="HTH-TYPE TRANSCRIPTIONAL REGULATOR RUTR"/>
    <property type="match status" value="1"/>
</dbReference>
<dbReference type="Pfam" id="PF13305">
    <property type="entry name" value="TetR_C_33"/>
    <property type="match status" value="1"/>
</dbReference>
<evidence type="ECO:0000313" key="8">
    <source>
        <dbReference type="Proteomes" id="UP000077701"/>
    </source>
</evidence>
<sequence length="234" mass="25007">MAKSSGASPPERKGVAPLTSSAPLGLQGAYLSGDRAAQDELRAKLLDVANHLLLTIGPESLSMRRIATEAGCSTTVIYTMFGSKEGLAEALYLEGFERFRRRLEAVPAHPDSLERLTALGTAYREAALAEPGYYSLMFERAIPGFTPSERARTLARAALNIFDRVIADCISAGQLVPTQPRRIADALWSAAQGAISLERAGHLRDGSAFDAATRAIIHRYLATGTGRPDPPGTV</sequence>
<feature type="domain" description="HTH tetR-type" evidence="6">
    <location>
        <begin position="39"/>
        <end position="99"/>
    </location>
</feature>
<dbReference type="InterPro" id="IPR036271">
    <property type="entry name" value="Tet_transcr_reg_TetR-rel_C_sf"/>
</dbReference>
<dbReference type="InterPro" id="IPR001647">
    <property type="entry name" value="HTH_TetR"/>
</dbReference>
<evidence type="ECO:0000256" key="1">
    <source>
        <dbReference type="ARBA" id="ARBA00023015"/>
    </source>
</evidence>
<proteinExistence type="predicted"/>
<dbReference type="Proteomes" id="UP000077701">
    <property type="component" value="Unassembled WGS sequence"/>
</dbReference>
<dbReference type="Pfam" id="PF00440">
    <property type="entry name" value="TetR_N"/>
    <property type="match status" value="1"/>
</dbReference>
<dbReference type="InterPro" id="IPR025996">
    <property type="entry name" value="MT1864/Rv1816-like_C"/>
</dbReference>
<dbReference type="Gene3D" id="1.10.357.10">
    <property type="entry name" value="Tetracycline Repressor, domain 2"/>
    <property type="match status" value="1"/>
</dbReference>
<dbReference type="STRING" id="161355.PS9374_02643"/>
<dbReference type="GO" id="GO:0000976">
    <property type="term" value="F:transcription cis-regulatory region binding"/>
    <property type="evidence" value="ECO:0007669"/>
    <property type="project" value="TreeGrafter"/>
</dbReference>
<comment type="caution">
    <text evidence="7">The sequence shown here is derived from an EMBL/GenBank/DDBJ whole genome shotgun (WGS) entry which is preliminary data.</text>
</comment>
<dbReference type="SUPFAM" id="SSF48498">
    <property type="entry name" value="Tetracyclin repressor-like, C-terminal domain"/>
    <property type="match status" value="1"/>
</dbReference>
<feature type="region of interest" description="Disordered" evidence="5">
    <location>
        <begin position="1"/>
        <end position="20"/>
    </location>
</feature>
<dbReference type="GO" id="GO:0003700">
    <property type="term" value="F:DNA-binding transcription factor activity"/>
    <property type="evidence" value="ECO:0007669"/>
    <property type="project" value="TreeGrafter"/>
</dbReference>
<evidence type="ECO:0000256" key="3">
    <source>
        <dbReference type="ARBA" id="ARBA00023163"/>
    </source>
</evidence>
<dbReference type="AlphaFoldDB" id="A0A171CNS1"/>
<gene>
    <name evidence="7" type="ORF">PS9374_02643</name>
</gene>
<dbReference type="PANTHER" id="PTHR30055:SF209">
    <property type="entry name" value="POSSIBLE TRANSCRIPTIONAL REGULATORY PROTEIN (PROBABLY TETR-FAMILY)"/>
    <property type="match status" value="1"/>
</dbReference>
<dbReference type="InterPro" id="IPR009057">
    <property type="entry name" value="Homeodomain-like_sf"/>
</dbReference>
<reference evidence="8" key="2">
    <citation type="submission" date="2016-04" db="EMBL/GenBank/DDBJ databases">
        <title>Planomonospora sphaerica JCM9374 whole genome shotgun sequence.</title>
        <authorList>
            <person name="Suzuki T."/>
            <person name="Dohra H."/>
            <person name="Kodani S."/>
        </authorList>
    </citation>
    <scope>NUCLEOTIDE SEQUENCE [LARGE SCALE GENOMIC DNA]</scope>
    <source>
        <strain evidence="8">JCM 9374</strain>
    </source>
</reference>
<organism evidence="7 8">
    <name type="scientific">Planomonospora sphaerica</name>
    <dbReference type="NCBI Taxonomy" id="161355"/>
    <lineage>
        <taxon>Bacteria</taxon>
        <taxon>Bacillati</taxon>
        <taxon>Actinomycetota</taxon>
        <taxon>Actinomycetes</taxon>
        <taxon>Streptosporangiales</taxon>
        <taxon>Streptosporangiaceae</taxon>
        <taxon>Planomonospora</taxon>
    </lineage>
</organism>
<evidence type="ECO:0000259" key="6">
    <source>
        <dbReference type="PROSITE" id="PS50977"/>
    </source>
</evidence>
<evidence type="ECO:0000256" key="2">
    <source>
        <dbReference type="ARBA" id="ARBA00023125"/>
    </source>
</evidence>
<feature type="DNA-binding region" description="H-T-H motif" evidence="4">
    <location>
        <begin position="62"/>
        <end position="81"/>
    </location>
</feature>
<keyword evidence="8" id="KW-1185">Reference proteome</keyword>
<name>A0A171CNS1_9ACTN</name>
<dbReference type="EMBL" id="BDCX01000005">
    <property type="protein sequence ID" value="GAT66991.1"/>
    <property type="molecule type" value="Genomic_DNA"/>
</dbReference>
<keyword evidence="3" id="KW-0804">Transcription</keyword>
<evidence type="ECO:0000256" key="4">
    <source>
        <dbReference type="PROSITE-ProRule" id="PRU00335"/>
    </source>
</evidence>
<evidence type="ECO:0000313" key="7">
    <source>
        <dbReference type="EMBL" id="GAT66991.1"/>
    </source>
</evidence>
<evidence type="ECO:0000256" key="5">
    <source>
        <dbReference type="SAM" id="MobiDB-lite"/>
    </source>
</evidence>
<dbReference type="PROSITE" id="PS50977">
    <property type="entry name" value="HTH_TETR_2"/>
    <property type="match status" value="1"/>
</dbReference>
<keyword evidence="1" id="KW-0805">Transcription regulation</keyword>
<reference evidence="7 8" key="1">
    <citation type="journal article" date="2016" name="Genome Announc.">
        <title>Draft Genome Sequence of Planomonospora sphaerica JCM9374, a Rare Actinomycete.</title>
        <authorList>
            <person name="Dohra H."/>
            <person name="Suzuki T."/>
            <person name="Inoue Y."/>
            <person name="Kodani S."/>
        </authorList>
    </citation>
    <scope>NUCLEOTIDE SEQUENCE [LARGE SCALE GENOMIC DNA]</scope>
    <source>
        <strain evidence="7 8">JCM 9374</strain>
    </source>
</reference>
<accession>A0A171CNS1</accession>
<keyword evidence="2 4" id="KW-0238">DNA-binding</keyword>
<dbReference type="SUPFAM" id="SSF46689">
    <property type="entry name" value="Homeodomain-like"/>
    <property type="match status" value="1"/>
</dbReference>
<protein>
    <submittedName>
        <fullName evidence="7">TetR family transcriptional regulator</fullName>
    </submittedName>
</protein>